<dbReference type="InterPro" id="IPR011042">
    <property type="entry name" value="6-blade_b-propeller_TolB-like"/>
</dbReference>
<dbReference type="AlphaFoldDB" id="A0A316TTE7"/>
<dbReference type="SUPFAM" id="SSF63829">
    <property type="entry name" value="Calcium-dependent phosphotriesterase"/>
    <property type="match status" value="1"/>
</dbReference>
<evidence type="ECO:0008006" key="3">
    <source>
        <dbReference type="Google" id="ProtNLM"/>
    </source>
</evidence>
<sequence length="374" mass="42011">MRSPISYIIVSFVILAGCSGQEESAEQITYSGLPDLQVNQTIEAGESGEYFPSRLNDLFVGRDGSIIVSDWGSNTLEQFSPDGEHVQTVASEGGGPGELPSFFFIADTGNDRFMIEHQGARRDLFIPDENGLYTYSSTVSSDENSGYGYNIIGKKSDSEYYATPRNVIRDVQSLMVNPKDYREGPVVLIDDSGGLIQDSLEMLQTPLPHLTDAGNGGFRVDVIPYRNTDRFHPLPDGGYLLARPDNSRLEFYDMTQTLQRAIELNVVPREITQADMEYAFRDHRDDVIRDIRPRLHDFKPPFLDILASENHLWLHTDNSESGKEFVVLEMDGTPVGKFLLSEFDEVKKAVDNRIYTIHKNPDIGHSVRVYEVAI</sequence>
<proteinExistence type="predicted"/>
<dbReference type="RefSeq" id="WP_109644448.1">
    <property type="nucleotide sequence ID" value="NZ_QGGB01000002.1"/>
</dbReference>
<evidence type="ECO:0000313" key="1">
    <source>
        <dbReference type="EMBL" id="PWN07877.1"/>
    </source>
</evidence>
<dbReference type="OrthoDB" id="1523337at2"/>
<dbReference type="PROSITE" id="PS51257">
    <property type="entry name" value="PROKAR_LIPOPROTEIN"/>
    <property type="match status" value="1"/>
</dbReference>
<name>A0A316TTE7_9BACT</name>
<dbReference type="Proteomes" id="UP000245533">
    <property type="component" value="Unassembled WGS sequence"/>
</dbReference>
<dbReference type="Gene3D" id="2.120.10.30">
    <property type="entry name" value="TolB, C-terminal domain"/>
    <property type="match status" value="1"/>
</dbReference>
<protein>
    <recommendedName>
        <fullName evidence="3">6-bladed beta-propeller protein</fullName>
    </recommendedName>
</protein>
<comment type="caution">
    <text evidence="1">The sequence shown here is derived from an EMBL/GenBank/DDBJ whole genome shotgun (WGS) entry which is preliminary data.</text>
</comment>
<keyword evidence="2" id="KW-1185">Reference proteome</keyword>
<accession>A0A316TTE7</accession>
<evidence type="ECO:0000313" key="2">
    <source>
        <dbReference type="Proteomes" id="UP000245533"/>
    </source>
</evidence>
<reference evidence="1 2" key="1">
    <citation type="submission" date="2018-05" db="EMBL/GenBank/DDBJ databases">
        <title>Rhodohalobacter halophilus gen. nov., sp. nov., a moderately halophilic member of the family Balneolaceae.</title>
        <authorList>
            <person name="Liu Z.-W."/>
        </authorList>
    </citation>
    <scope>NUCLEOTIDE SEQUENCE [LARGE SCALE GENOMIC DNA]</scope>
    <source>
        <strain evidence="1 2">8A47</strain>
    </source>
</reference>
<dbReference type="EMBL" id="QGGB01000002">
    <property type="protein sequence ID" value="PWN07877.1"/>
    <property type="molecule type" value="Genomic_DNA"/>
</dbReference>
<gene>
    <name evidence="1" type="ORF">DDZ15_02380</name>
</gene>
<organism evidence="1 2">
    <name type="scientific">Rhodohalobacter mucosus</name>
    <dbReference type="NCBI Taxonomy" id="2079485"/>
    <lineage>
        <taxon>Bacteria</taxon>
        <taxon>Pseudomonadati</taxon>
        <taxon>Balneolota</taxon>
        <taxon>Balneolia</taxon>
        <taxon>Balneolales</taxon>
        <taxon>Balneolaceae</taxon>
        <taxon>Rhodohalobacter</taxon>
    </lineage>
</organism>